<organism evidence="1">
    <name type="scientific">marine sediment metagenome</name>
    <dbReference type="NCBI Taxonomy" id="412755"/>
    <lineage>
        <taxon>unclassified sequences</taxon>
        <taxon>metagenomes</taxon>
        <taxon>ecological metagenomes</taxon>
    </lineage>
</organism>
<dbReference type="AlphaFoldDB" id="X0WM14"/>
<proteinExistence type="predicted"/>
<comment type="caution">
    <text evidence="1">The sequence shown here is derived from an EMBL/GenBank/DDBJ whole genome shotgun (WGS) entry which is preliminary data.</text>
</comment>
<dbReference type="SUPFAM" id="SSF55166">
    <property type="entry name" value="Hedgehog/DD-peptidase"/>
    <property type="match status" value="1"/>
</dbReference>
<gene>
    <name evidence="1" type="ORF">S01H1_68383</name>
</gene>
<protein>
    <recommendedName>
        <fullName evidence="2">Peptidase M15A C-terminal domain-containing protein</fullName>
    </recommendedName>
</protein>
<evidence type="ECO:0008006" key="2">
    <source>
        <dbReference type="Google" id="ProtNLM"/>
    </source>
</evidence>
<name>X0WM14_9ZZZZ</name>
<reference evidence="1" key="1">
    <citation type="journal article" date="2014" name="Front. Microbiol.">
        <title>High frequency of phylogenetically diverse reductive dehalogenase-homologous genes in deep subseafloor sedimentary metagenomes.</title>
        <authorList>
            <person name="Kawai M."/>
            <person name="Futagami T."/>
            <person name="Toyoda A."/>
            <person name="Takaki Y."/>
            <person name="Nishi S."/>
            <person name="Hori S."/>
            <person name="Arai W."/>
            <person name="Tsubouchi T."/>
            <person name="Morono Y."/>
            <person name="Uchiyama I."/>
            <person name="Ito T."/>
            <person name="Fujiyama A."/>
            <person name="Inagaki F."/>
            <person name="Takami H."/>
        </authorList>
    </citation>
    <scope>NUCLEOTIDE SEQUENCE</scope>
    <source>
        <strain evidence="1">Expedition CK06-06</strain>
    </source>
</reference>
<sequence>MKASDFRLIEYFSLKEVERTGANVPLVKFLTIFFLDKFRKAIKRRVYLLANGLNSGKHKSKKHPDGEAVDCYIKGKLIALTVFKAAIKAGFRGIGIYWNPYKKEYRFHFHINGDYQFWSAIRVRDKRGREKWKYGALIVDPKIKGAVR</sequence>
<evidence type="ECO:0000313" key="1">
    <source>
        <dbReference type="EMBL" id="GAG31695.1"/>
    </source>
</evidence>
<dbReference type="InterPro" id="IPR009045">
    <property type="entry name" value="Zn_M74/Hedgehog-like"/>
</dbReference>
<dbReference type="EMBL" id="BARS01045350">
    <property type="protein sequence ID" value="GAG31695.1"/>
    <property type="molecule type" value="Genomic_DNA"/>
</dbReference>
<accession>X0WM14</accession>